<dbReference type="InterPro" id="IPR011008">
    <property type="entry name" value="Dimeric_a/b-barrel"/>
</dbReference>
<evidence type="ECO:0000313" key="5">
    <source>
        <dbReference type="EMBL" id="MBR7799852.1"/>
    </source>
</evidence>
<dbReference type="InterPro" id="IPR036388">
    <property type="entry name" value="WH-like_DNA-bd_sf"/>
</dbReference>
<evidence type="ECO:0000259" key="4">
    <source>
        <dbReference type="PROSITE" id="PS50956"/>
    </source>
</evidence>
<dbReference type="SUPFAM" id="SSF46785">
    <property type="entry name" value="Winged helix' DNA-binding domain"/>
    <property type="match status" value="1"/>
</dbReference>
<organism evidence="5 6">
    <name type="scientific">Undibacterium fentianense</name>
    <dbReference type="NCBI Taxonomy" id="2828728"/>
    <lineage>
        <taxon>Bacteria</taxon>
        <taxon>Pseudomonadati</taxon>
        <taxon>Pseudomonadota</taxon>
        <taxon>Betaproteobacteria</taxon>
        <taxon>Burkholderiales</taxon>
        <taxon>Oxalobacteraceae</taxon>
        <taxon>Undibacterium</taxon>
    </lineage>
</organism>
<dbReference type="Gene3D" id="1.10.10.10">
    <property type="entry name" value="Winged helix-like DNA-binding domain superfamily/Winged helix DNA-binding domain"/>
    <property type="match status" value="1"/>
</dbReference>
<dbReference type="GO" id="GO:0006355">
    <property type="term" value="P:regulation of DNA-templated transcription"/>
    <property type="evidence" value="ECO:0007669"/>
    <property type="project" value="UniProtKB-ARBA"/>
</dbReference>
<evidence type="ECO:0000256" key="1">
    <source>
        <dbReference type="ARBA" id="ARBA00023015"/>
    </source>
</evidence>
<accession>A0A941E251</accession>
<dbReference type="Pfam" id="PF13412">
    <property type="entry name" value="HTH_24"/>
    <property type="match status" value="1"/>
</dbReference>
<dbReference type="InterPro" id="IPR011991">
    <property type="entry name" value="ArsR-like_HTH"/>
</dbReference>
<evidence type="ECO:0000256" key="2">
    <source>
        <dbReference type="ARBA" id="ARBA00023125"/>
    </source>
</evidence>
<feature type="domain" description="HTH asnC-type" evidence="4">
    <location>
        <begin position="17"/>
        <end position="80"/>
    </location>
</feature>
<dbReference type="GO" id="GO:0043565">
    <property type="term" value="F:sequence-specific DNA binding"/>
    <property type="evidence" value="ECO:0007669"/>
    <property type="project" value="InterPro"/>
</dbReference>
<reference evidence="5" key="1">
    <citation type="submission" date="2021-04" db="EMBL/GenBank/DDBJ databases">
        <title>novel species isolated from subtropical streams in China.</title>
        <authorList>
            <person name="Lu H."/>
        </authorList>
    </citation>
    <scope>NUCLEOTIDE SEQUENCE</scope>
    <source>
        <strain evidence="5">FT137W</strain>
    </source>
</reference>
<dbReference type="PROSITE" id="PS50956">
    <property type="entry name" value="HTH_ASNC_2"/>
    <property type="match status" value="1"/>
</dbReference>
<dbReference type="InterPro" id="IPR019887">
    <property type="entry name" value="Tscrpt_reg_AsnC/Lrp_C"/>
</dbReference>
<dbReference type="AlphaFoldDB" id="A0A941E251"/>
<dbReference type="InterPro" id="IPR019888">
    <property type="entry name" value="Tscrpt_reg_AsnC-like"/>
</dbReference>
<dbReference type="PANTHER" id="PTHR30154">
    <property type="entry name" value="LEUCINE-RESPONSIVE REGULATORY PROTEIN"/>
    <property type="match status" value="1"/>
</dbReference>
<dbReference type="CDD" id="cd00090">
    <property type="entry name" value="HTH_ARSR"/>
    <property type="match status" value="1"/>
</dbReference>
<proteinExistence type="predicted"/>
<keyword evidence="6" id="KW-1185">Reference proteome</keyword>
<protein>
    <submittedName>
        <fullName evidence="5">Lrp/AsnC family transcriptional regulator</fullName>
    </submittedName>
</protein>
<keyword evidence="3" id="KW-0804">Transcription</keyword>
<evidence type="ECO:0000256" key="3">
    <source>
        <dbReference type="ARBA" id="ARBA00023163"/>
    </source>
</evidence>
<dbReference type="InterPro" id="IPR000485">
    <property type="entry name" value="AsnC-type_HTH_dom"/>
</dbReference>
<evidence type="ECO:0000313" key="6">
    <source>
        <dbReference type="Proteomes" id="UP000678545"/>
    </source>
</evidence>
<gene>
    <name evidence="5" type="ORF">KDM90_07575</name>
</gene>
<dbReference type="GO" id="GO:0005829">
    <property type="term" value="C:cytosol"/>
    <property type="evidence" value="ECO:0007669"/>
    <property type="project" value="TreeGrafter"/>
</dbReference>
<dbReference type="GO" id="GO:0043200">
    <property type="term" value="P:response to amino acid"/>
    <property type="evidence" value="ECO:0007669"/>
    <property type="project" value="TreeGrafter"/>
</dbReference>
<keyword evidence="1" id="KW-0805">Transcription regulation</keyword>
<dbReference type="SMART" id="SM00344">
    <property type="entry name" value="HTH_ASNC"/>
    <property type="match status" value="1"/>
</dbReference>
<dbReference type="EMBL" id="JAGSPJ010000002">
    <property type="protein sequence ID" value="MBR7799852.1"/>
    <property type="molecule type" value="Genomic_DNA"/>
</dbReference>
<dbReference type="Proteomes" id="UP000678545">
    <property type="component" value="Unassembled WGS sequence"/>
</dbReference>
<dbReference type="InterPro" id="IPR036390">
    <property type="entry name" value="WH_DNA-bd_sf"/>
</dbReference>
<comment type="caution">
    <text evidence="5">The sequence shown here is derived from an EMBL/GenBank/DDBJ whole genome shotgun (WGS) entry which is preliminary data.</text>
</comment>
<sequence length="169" mass="18826">MQFEIFIQSFATLMTQLDDLDKRILQVLQSDASLSNHALAARVHASPPTCLRRVQRLRKEGVIAKEVAILAPEKVGAGLTAIVEITLDHQATEHQIAFEQLVSLEIAVQQCYRVSPGPDFVLVIQVSDMAAYHALAHRLFATQANVRNVRSFFSITRSKFETQIALIDS</sequence>
<dbReference type="Pfam" id="PF01037">
    <property type="entry name" value="AsnC_trans_reg"/>
    <property type="match status" value="1"/>
</dbReference>
<keyword evidence="2" id="KW-0238">DNA-binding</keyword>
<name>A0A941E251_9BURK</name>
<dbReference type="PRINTS" id="PR00033">
    <property type="entry name" value="HTHASNC"/>
</dbReference>
<dbReference type="PANTHER" id="PTHR30154:SF34">
    <property type="entry name" value="TRANSCRIPTIONAL REGULATOR AZLB"/>
    <property type="match status" value="1"/>
</dbReference>
<dbReference type="SUPFAM" id="SSF54909">
    <property type="entry name" value="Dimeric alpha+beta barrel"/>
    <property type="match status" value="1"/>
</dbReference>
<dbReference type="Gene3D" id="3.30.70.920">
    <property type="match status" value="1"/>
</dbReference>